<proteinExistence type="predicted"/>
<dbReference type="OrthoDB" id="1434840at2759"/>
<dbReference type="Proteomes" id="UP000325577">
    <property type="component" value="Linkage Group LG4"/>
</dbReference>
<sequence>MIATSLIRQDKVMSMVIRRGRVDELQITGRSISDRRRFRLVRSNQHGVFRNNPNFRCDRNHCVSLYQNLLQQRAFCKSVSPNTGYYCNSMLLDDVGDCIFSADETTHSPNFE</sequence>
<organism evidence="1 2">
    <name type="scientific">Nyssa sinensis</name>
    <dbReference type="NCBI Taxonomy" id="561372"/>
    <lineage>
        <taxon>Eukaryota</taxon>
        <taxon>Viridiplantae</taxon>
        <taxon>Streptophyta</taxon>
        <taxon>Embryophyta</taxon>
        <taxon>Tracheophyta</taxon>
        <taxon>Spermatophyta</taxon>
        <taxon>Magnoliopsida</taxon>
        <taxon>eudicotyledons</taxon>
        <taxon>Gunneridae</taxon>
        <taxon>Pentapetalae</taxon>
        <taxon>asterids</taxon>
        <taxon>Cornales</taxon>
        <taxon>Nyssaceae</taxon>
        <taxon>Nyssa</taxon>
    </lineage>
</organism>
<protein>
    <submittedName>
        <fullName evidence="1">Uncharacterized protein</fullName>
    </submittedName>
</protein>
<gene>
    <name evidence="1" type="ORF">F0562_010041</name>
</gene>
<dbReference type="AlphaFoldDB" id="A0A5J5A0Z5"/>
<evidence type="ECO:0000313" key="1">
    <source>
        <dbReference type="EMBL" id="KAA8523618.1"/>
    </source>
</evidence>
<evidence type="ECO:0000313" key="2">
    <source>
        <dbReference type="Proteomes" id="UP000325577"/>
    </source>
</evidence>
<keyword evidence="2" id="KW-1185">Reference proteome</keyword>
<accession>A0A5J5A0Z5</accession>
<reference evidence="1 2" key="1">
    <citation type="submission" date="2019-09" db="EMBL/GenBank/DDBJ databases">
        <title>A chromosome-level genome assembly of the Chinese tupelo Nyssa sinensis.</title>
        <authorList>
            <person name="Yang X."/>
            <person name="Kang M."/>
            <person name="Yang Y."/>
            <person name="Xiong H."/>
            <person name="Wang M."/>
            <person name="Zhang Z."/>
            <person name="Wang Z."/>
            <person name="Wu H."/>
            <person name="Ma T."/>
            <person name="Liu J."/>
            <person name="Xi Z."/>
        </authorList>
    </citation>
    <scope>NUCLEOTIDE SEQUENCE [LARGE SCALE GENOMIC DNA]</scope>
    <source>
        <strain evidence="1">J267</strain>
        <tissue evidence="1">Leaf</tissue>
    </source>
</reference>
<dbReference type="EMBL" id="CM018047">
    <property type="protein sequence ID" value="KAA8523618.1"/>
    <property type="molecule type" value="Genomic_DNA"/>
</dbReference>
<name>A0A5J5A0Z5_9ASTE</name>